<evidence type="ECO:0000313" key="3">
    <source>
        <dbReference type="EnsemblPlants" id="AES65332"/>
    </source>
</evidence>
<reference evidence="2 4" key="4">
    <citation type="journal article" date="2014" name="BMC Genomics">
        <title>An improved genome release (version Mt4.0) for the model legume Medicago truncatula.</title>
        <authorList>
            <person name="Tang H."/>
            <person name="Krishnakumar V."/>
            <person name="Bidwell S."/>
            <person name="Rosen B."/>
            <person name="Chan A."/>
            <person name="Zhou S."/>
            <person name="Gentzbittel L."/>
            <person name="Childs K.L."/>
            <person name="Yandell M."/>
            <person name="Gundlach H."/>
            <person name="Mayer K.F."/>
            <person name="Schwartz D.C."/>
            <person name="Town C.D."/>
        </authorList>
    </citation>
    <scope>GENOME REANNOTATION</scope>
    <source>
        <strain evidence="3 4">cv. Jemalong A17</strain>
    </source>
</reference>
<proteinExistence type="predicted"/>
<organism evidence="1">
    <name type="scientific">Medicago truncatula</name>
    <name type="common">Barrel medic</name>
    <name type="synonym">Medicago tribuloides</name>
    <dbReference type="NCBI Taxonomy" id="3880"/>
    <lineage>
        <taxon>Eukaryota</taxon>
        <taxon>Viridiplantae</taxon>
        <taxon>Streptophyta</taxon>
        <taxon>Embryophyta</taxon>
        <taxon>Tracheophyta</taxon>
        <taxon>Spermatophyta</taxon>
        <taxon>Magnoliopsida</taxon>
        <taxon>eudicotyledons</taxon>
        <taxon>Gunneridae</taxon>
        <taxon>Pentapetalae</taxon>
        <taxon>rosids</taxon>
        <taxon>fabids</taxon>
        <taxon>Fabales</taxon>
        <taxon>Fabaceae</taxon>
        <taxon>Papilionoideae</taxon>
        <taxon>50 kb inversion clade</taxon>
        <taxon>NPAAA clade</taxon>
        <taxon>Hologalegina</taxon>
        <taxon>IRL clade</taxon>
        <taxon>Trifolieae</taxon>
        <taxon>Medicago</taxon>
    </lineage>
</organism>
<name>Q2HVG5_MEDTR</name>
<evidence type="ECO:0000313" key="2">
    <source>
        <dbReference type="EMBL" id="AES65332.1"/>
    </source>
</evidence>
<reference evidence="1" key="1">
    <citation type="submission" date="2004-05" db="EMBL/GenBank/DDBJ databases">
        <authorList>
            <person name="Town C.D."/>
        </authorList>
    </citation>
    <scope>NUCLEOTIDE SEQUENCE</scope>
</reference>
<dbReference type="AlphaFoldDB" id="Q2HVG5"/>
<protein>
    <submittedName>
        <fullName evidence="1">Zinc finger, CCHC-type, putative</fullName>
    </submittedName>
</protein>
<keyword evidence="4" id="KW-1185">Reference proteome</keyword>
<reference evidence="1" key="2">
    <citation type="submission" date="2007-03" db="EMBL/GenBank/DDBJ databases">
        <authorList>
            <consortium name="The International Medicago Genome Annotation Group"/>
        </authorList>
    </citation>
    <scope>NUCLEOTIDE SEQUENCE</scope>
</reference>
<reference evidence="2 4" key="3">
    <citation type="journal article" date="2011" name="Nature">
        <title>The Medicago genome provides insight into the evolution of rhizobial symbioses.</title>
        <authorList>
            <person name="Young N.D."/>
            <person name="Debelle F."/>
            <person name="Oldroyd G.E."/>
            <person name="Geurts R."/>
            <person name="Cannon S.B."/>
            <person name="Udvardi M.K."/>
            <person name="Benedito V.A."/>
            <person name="Mayer K.F."/>
            <person name="Gouzy J."/>
            <person name="Schoof H."/>
            <person name="Van de Peer Y."/>
            <person name="Proost S."/>
            <person name="Cook D.R."/>
            <person name="Meyers B.C."/>
            <person name="Spannagl M."/>
            <person name="Cheung F."/>
            <person name="De Mita S."/>
            <person name="Krishnakumar V."/>
            <person name="Gundlach H."/>
            <person name="Zhou S."/>
            <person name="Mudge J."/>
            <person name="Bharti A.K."/>
            <person name="Murray J.D."/>
            <person name="Naoumkina M.A."/>
            <person name="Rosen B."/>
            <person name="Silverstein K.A."/>
            <person name="Tang H."/>
            <person name="Rombauts S."/>
            <person name="Zhao P.X."/>
            <person name="Zhou P."/>
            <person name="Barbe V."/>
            <person name="Bardou P."/>
            <person name="Bechner M."/>
            <person name="Bellec A."/>
            <person name="Berger A."/>
            <person name="Berges H."/>
            <person name="Bidwell S."/>
            <person name="Bisseling T."/>
            <person name="Choisne N."/>
            <person name="Couloux A."/>
            <person name="Denny R."/>
            <person name="Deshpande S."/>
            <person name="Dai X."/>
            <person name="Doyle J.J."/>
            <person name="Dudez A.M."/>
            <person name="Farmer A.D."/>
            <person name="Fouteau S."/>
            <person name="Franken C."/>
            <person name="Gibelin C."/>
            <person name="Gish J."/>
            <person name="Goldstein S."/>
            <person name="Gonzalez A.J."/>
            <person name="Green P.J."/>
            <person name="Hallab A."/>
            <person name="Hartog M."/>
            <person name="Hua A."/>
            <person name="Humphray S.J."/>
            <person name="Jeong D.H."/>
            <person name="Jing Y."/>
            <person name="Jocker A."/>
            <person name="Kenton S.M."/>
            <person name="Kim D.J."/>
            <person name="Klee K."/>
            <person name="Lai H."/>
            <person name="Lang C."/>
            <person name="Lin S."/>
            <person name="Macmil S.L."/>
            <person name="Magdelenat G."/>
            <person name="Matthews L."/>
            <person name="McCorrison J."/>
            <person name="Monaghan E.L."/>
            <person name="Mun J.H."/>
            <person name="Najar F.Z."/>
            <person name="Nicholson C."/>
            <person name="Noirot C."/>
            <person name="O'Bleness M."/>
            <person name="Paule C.R."/>
            <person name="Poulain J."/>
            <person name="Prion F."/>
            <person name="Qin B."/>
            <person name="Qu C."/>
            <person name="Retzel E.F."/>
            <person name="Riddle C."/>
            <person name="Sallet E."/>
            <person name="Samain S."/>
            <person name="Samson N."/>
            <person name="Sanders I."/>
            <person name="Saurat O."/>
            <person name="Scarpelli C."/>
            <person name="Schiex T."/>
            <person name="Segurens B."/>
            <person name="Severin A.J."/>
            <person name="Sherrier D.J."/>
            <person name="Shi R."/>
            <person name="Sims S."/>
            <person name="Singer S.R."/>
            <person name="Sinharoy S."/>
            <person name="Sterck L."/>
            <person name="Viollet A."/>
            <person name="Wang B.B."/>
            <person name="Wang K."/>
            <person name="Wang M."/>
            <person name="Wang X."/>
            <person name="Warfsmann J."/>
            <person name="Weissenbach J."/>
            <person name="White D.D."/>
            <person name="White J.D."/>
            <person name="Wiley G.B."/>
            <person name="Wincker P."/>
            <person name="Xing Y."/>
            <person name="Yang L."/>
            <person name="Yao Z."/>
            <person name="Ying F."/>
            <person name="Zhai J."/>
            <person name="Zhou L."/>
            <person name="Zuber A."/>
            <person name="Denarie J."/>
            <person name="Dixon R.A."/>
            <person name="May G.D."/>
            <person name="Schwartz D.C."/>
            <person name="Rogers J."/>
            <person name="Quetier F."/>
            <person name="Town C.D."/>
            <person name="Roe B.A."/>
        </authorList>
    </citation>
    <scope>NUCLEOTIDE SEQUENCE [LARGE SCALE GENOMIC DNA]</scope>
    <source>
        <strain evidence="2">A17</strain>
        <strain evidence="3 4">cv. Jemalong A17</strain>
    </source>
</reference>
<reference evidence="3" key="5">
    <citation type="submission" date="2015-04" db="UniProtKB">
        <authorList>
            <consortium name="EnsemblPlants"/>
        </authorList>
    </citation>
    <scope>IDENTIFICATION</scope>
    <source>
        <strain evidence="3">cv. Jemalong A17</strain>
    </source>
</reference>
<dbReference type="EMBL" id="CM001218">
    <property type="protein sequence ID" value="AES65332.1"/>
    <property type="molecule type" value="Genomic_DNA"/>
</dbReference>
<evidence type="ECO:0000313" key="1">
    <source>
        <dbReference type="EMBL" id="ABD28482.1"/>
    </source>
</evidence>
<accession>Q2HVG5</accession>
<dbReference type="Proteomes" id="UP000002051">
    <property type="component" value="Chromosome 2"/>
</dbReference>
<gene>
    <name evidence="2" type="ordered locus">MTR_2g038070</name>
    <name evidence="1" type="ORF">MtrDRAFT_AC148819g19v2</name>
</gene>
<dbReference type="PaxDb" id="3880-AES65332"/>
<sequence>MLYAKELTITLDEVKKNTKNQEVNQLQGLKFDDNGKGLNVSRRKGTSRGNRLNSIGGGKLKYKCFNCHKTNHFKMDYLKCRDNENILFMNFMPT</sequence>
<dbReference type="EMBL" id="AC148819">
    <property type="protein sequence ID" value="ABD28482.1"/>
    <property type="molecule type" value="Genomic_DNA"/>
</dbReference>
<dbReference type="EnsemblPlants" id="AES65332">
    <property type="protein sequence ID" value="AES65332"/>
    <property type="gene ID" value="MTR_2g038070"/>
</dbReference>
<evidence type="ECO:0000313" key="4">
    <source>
        <dbReference type="Proteomes" id="UP000002051"/>
    </source>
</evidence>
<dbReference type="HOGENOM" id="CLU_2389491_0_0_1"/>